<sequence length="165" mass="17709">MNNKLTHLNEKGDANMVDVGDKIDTKRTAIARGSIRMTKETFETVEKGQTAKGDVIATARIAGIMGAKKTSDLIPLCHPLMLTNMSIDILADVTLPGYHITAEASLNGKTGVEMEALTAVSITCLTLYDMIKALDKSMIISDICLVEKQGGKSGFYIRGKDNGTS</sequence>
<keyword evidence="10" id="KW-1185">Reference proteome</keyword>
<feature type="binding site" evidence="7">
    <location>
        <begin position="114"/>
        <end position="115"/>
    </location>
    <ligand>
        <name>substrate</name>
    </ligand>
</feature>
<dbReference type="InterPro" id="IPR050105">
    <property type="entry name" value="MoCo_biosynth_MoaA/MoaC"/>
</dbReference>
<dbReference type="InterPro" id="IPR047594">
    <property type="entry name" value="MoaC_bact/euk"/>
</dbReference>
<dbReference type="OrthoDB" id="9794429at2"/>
<evidence type="ECO:0000259" key="8">
    <source>
        <dbReference type="Pfam" id="PF01967"/>
    </source>
</evidence>
<evidence type="ECO:0000313" key="9">
    <source>
        <dbReference type="EMBL" id="EJF90709.1"/>
    </source>
</evidence>
<dbReference type="GO" id="GO:0061799">
    <property type="term" value="F:cyclic pyranopterin monophosphate synthase activity"/>
    <property type="evidence" value="ECO:0007669"/>
    <property type="project" value="UniProtKB-UniRule"/>
</dbReference>
<evidence type="ECO:0000256" key="5">
    <source>
        <dbReference type="ARBA" id="ARBA00023239"/>
    </source>
</evidence>
<dbReference type="InterPro" id="IPR036522">
    <property type="entry name" value="MoaC_sf"/>
</dbReference>
<dbReference type="Proteomes" id="UP000008952">
    <property type="component" value="Unassembled WGS sequence"/>
</dbReference>
<dbReference type="HOGENOM" id="CLU_074693_1_1_5"/>
<evidence type="ECO:0000256" key="2">
    <source>
        <dbReference type="ARBA" id="ARBA00005046"/>
    </source>
</evidence>
<organism evidence="9 10">
    <name type="scientific">Bartonella tamiae Th239</name>
    <dbReference type="NCBI Taxonomy" id="1094558"/>
    <lineage>
        <taxon>Bacteria</taxon>
        <taxon>Pseudomonadati</taxon>
        <taxon>Pseudomonadota</taxon>
        <taxon>Alphaproteobacteria</taxon>
        <taxon>Hyphomicrobiales</taxon>
        <taxon>Bartonellaceae</taxon>
        <taxon>Bartonella</taxon>
    </lineage>
</organism>
<feature type="active site" evidence="7">
    <location>
        <position position="129"/>
    </location>
</feature>
<comment type="function">
    <text evidence="6 7">Catalyzes the conversion of (8S)-3',8-cyclo-7,8-dihydroguanosine 5'-triphosphate to cyclic pyranopterin monophosphate (cPMP).</text>
</comment>
<dbReference type="eggNOG" id="COG0315">
    <property type="taxonomic scope" value="Bacteria"/>
</dbReference>
<dbReference type="EC" id="4.6.1.17" evidence="3 7"/>
<dbReference type="GO" id="GO:0006777">
    <property type="term" value="P:Mo-molybdopterin cofactor biosynthetic process"/>
    <property type="evidence" value="ECO:0007669"/>
    <property type="project" value="UniProtKB-UniRule"/>
</dbReference>
<name>J0R4W0_9HYPH</name>
<comment type="subunit">
    <text evidence="7">Homohexamer; trimer of dimers.</text>
</comment>
<evidence type="ECO:0000256" key="3">
    <source>
        <dbReference type="ARBA" id="ARBA00012575"/>
    </source>
</evidence>
<dbReference type="HAMAP" id="MF_01224_B">
    <property type="entry name" value="MoaC_B"/>
    <property type="match status" value="1"/>
</dbReference>
<protein>
    <recommendedName>
        <fullName evidence="3 7">Cyclic pyranopterin monophosphate synthase</fullName>
        <ecNumber evidence="3 7">4.6.1.17</ecNumber>
    </recommendedName>
    <alternativeName>
        <fullName evidence="7">Molybdenum cofactor biosynthesis protein C</fullName>
    </alternativeName>
</protein>
<dbReference type="STRING" id="1094558.ME5_01110"/>
<keyword evidence="5 7" id="KW-0456">Lyase</keyword>
<keyword evidence="4 7" id="KW-0501">Molybdenum cofactor biosynthesis</keyword>
<evidence type="ECO:0000313" key="10">
    <source>
        <dbReference type="Proteomes" id="UP000008952"/>
    </source>
</evidence>
<dbReference type="CDD" id="cd01420">
    <property type="entry name" value="MoaC_PE"/>
    <property type="match status" value="1"/>
</dbReference>
<evidence type="ECO:0000256" key="7">
    <source>
        <dbReference type="HAMAP-Rule" id="MF_01224"/>
    </source>
</evidence>
<dbReference type="NCBIfam" id="NF006870">
    <property type="entry name" value="PRK09364.1"/>
    <property type="match status" value="1"/>
</dbReference>
<dbReference type="GO" id="GO:0061798">
    <property type="term" value="F:GTP 3',8'-cyclase activity"/>
    <property type="evidence" value="ECO:0007669"/>
    <property type="project" value="TreeGrafter"/>
</dbReference>
<dbReference type="PATRIC" id="fig|1094558.3.peg.1207"/>
<dbReference type="NCBIfam" id="TIGR00581">
    <property type="entry name" value="moaC"/>
    <property type="match status" value="1"/>
</dbReference>
<comment type="similarity">
    <text evidence="7">Belongs to the MoaC family.</text>
</comment>
<evidence type="ECO:0000256" key="6">
    <source>
        <dbReference type="ARBA" id="ARBA00055087"/>
    </source>
</evidence>
<feature type="binding site" evidence="7">
    <location>
        <begin position="76"/>
        <end position="78"/>
    </location>
    <ligand>
        <name>substrate</name>
    </ligand>
</feature>
<accession>J0R4W0</accession>
<reference evidence="9 10" key="1">
    <citation type="submission" date="2012-03" db="EMBL/GenBank/DDBJ databases">
        <title>The Genome Sequence of Bartonella tamiae Th239.</title>
        <authorList>
            <consortium name="The Broad Institute Genome Sequencing Platform"/>
            <consortium name="The Broad Institute Genome Sequencing Center for Infectious Disease"/>
            <person name="Feldgarden M."/>
            <person name="Kirby J."/>
            <person name="Kosoy M."/>
            <person name="Birtles R."/>
            <person name="Probert W.S."/>
            <person name="Chiaraviglio L."/>
            <person name="Young S.K."/>
            <person name="Zeng Q."/>
            <person name="Gargeya S."/>
            <person name="Fitzgerald M."/>
            <person name="Haas B."/>
            <person name="Abouelleil A."/>
            <person name="Alvarado L."/>
            <person name="Arachchi H.M."/>
            <person name="Berlin A."/>
            <person name="Chapman S.B."/>
            <person name="Gearin G."/>
            <person name="Goldberg J."/>
            <person name="Griggs A."/>
            <person name="Gujja S."/>
            <person name="Hansen M."/>
            <person name="Heiman D."/>
            <person name="Howarth C."/>
            <person name="Larimer J."/>
            <person name="Lui A."/>
            <person name="MacDonald P.J.P."/>
            <person name="McCowen C."/>
            <person name="Montmayeur A."/>
            <person name="Murphy C."/>
            <person name="Neiman D."/>
            <person name="Pearson M."/>
            <person name="Priest M."/>
            <person name="Roberts A."/>
            <person name="Saif S."/>
            <person name="Shea T."/>
            <person name="Sisk P."/>
            <person name="Stolte C."/>
            <person name="Sykes S."/>
            <person name="Wortman J."/>
            <person name="Nusbaum C."/>
            <person name="Birren B."/>
        </authorList>
    </citation>
    <scope>NUCLEOTIDE SEQUENCE [LARGE SCALE GENOMIC DNA]</scope>
    <source>
        <strain evidence="9 10">Th239</strain>
    </source>
</reference>
<dbReference type="RefSeq" id="WP_008039208.1">
    <property type="nucleotide sequence ID" value="NZ_JH725147.1"/>
</dbReference>
<comment type="pathway">
    <text evidence="2 7">Cofactor biosynthesis; molybdopterin biosynthesis.</text>
</comment>
<dbReference type="PANTHER" id="PTHR22960">
    <property type="entry name" value="MOLYBDOPTERIN COFACTOR SYNTHESIS PROTEIN A"/>
    <property type="match status" value="1"/>
</dbReference>
<dbReference type="InterPro" id="IPR023045">
    <property type="entry name" value="MoaC"/>
</dbReference>
<feature type="domain" description="Molybdopterin cofactor biosynthesis C (MoaC)" evidence="8">
    <location>
        <begin position="16"/>
        <end position="151"/>
    </location>
</feature>
<evidence type="ECO:0000256" key="4">
    <source>
        <dbReference type="ARBA" id="ARBA00023150"/>
    </source>
</evidence>
<dbReference type="UniPathway" id="UPA00344"/>
<dbReference type="AlphaFoldDB" id="J0R4W0"/>
<proteinExistence type="inferred from homology"/>
<dbReference type="SUPFAM" id="SSF55040">
    <property type="entry name" value="Molybdenum cofactor biosynthesis protein C, MoaC"/>
    <property type="match status" value="1"/>
</dbReference>
<dbReference type="InterPro" id="IPR002820">
    <property type="entry name" value="Mopterin_CF_biosynth-C_dom"/>
</dbReference>
<comment type="caution">
    <text evidence="9">The sequence shown here is derived from an EMBL/GenBank/DDBJ whole genome shotgun (WGS) entry which is preliminary data.</text>
</comment>
<dbReference type="EMBL" id="AIMB01000007">
    <property type="protein sequence ID" value="EJF90709.1"/>
    <property type="molecule type" value="Genomic_DNA"/>
</dbReference>
<dbReference type="Gene3D" id="3.30.70.640">
    <property type="entry name" value="Molybdopterin cofactor biosynthesis C (MoaC) domain"/>
    <property type="match status" value="1"/>
</dbReference>
<dbReference type="PANTHER" id="PTHR22960:SF0">
    <property type="entry name" value="MOLYBDENUM COFACTOR BIOSYNTHESIS PROTEIN 1"/>
    <property type="match status" value="1"/>
</dbReference>
<comment type="catalytic activity">
    <reaction evidence="1 7">
        <text>(8S)-3',8-cyclo-7,8-dihydroguanosine 5'-triphosphate = cyclic pyranopterin phosphate + diphosphate</text>
        <dbReference type="Rhea" id="RHEA:49580"/>
        <dbReference type="ChEBI" id="CHEBI:33019"/>
        <dbReference type="ChEBI" id="CHEBI:59648"/>
        <dbReference type="ChEBI" id="CHEBI:131766"/>
        <dbReference type="EC" id="4.6.1.17"/>
    </reaction>
</comment>
<evidence type="ECO:0000256" key="1">
    <source>
        <dbReference type="ARBA" id="ARBA00001637"/>
    </source>
</evidence>
<gene>
    <name evidence="7" type="primary">moaC</name>
    <name evidence="9" type="ORF">ME5_01110</name>
</gene>
<dbReference type="Pfam" id="PF01967">
    <property type="entry name" value="MoaC"/>
    <property type="match status" value="1"/>
</dbReference>